<comment type="caution">
    <text evidence="1">The sequence shown here is derived from an EMBL/GenBank/DDBJ whole genome shotgun (WGS) entry which is preliminary data.</text>
</comment>
<accession>A0ACC0CZ64</accession>
<organism evidence="1 2">
    <name type="scientific">Hypoxylon rubiginosum</name>
    <dbReference type="NCBI Taxonomy" id="110542"/>
    <lineage>
        <taxon>Eukaryota</taxon>
        <taxon>Fungi</taxon>
        <taxon>Dikarya</taxon>
        <taxon>Ascomycota</taxon>
        <taxon>Pezizomycotina</taxon>
        <taxon>Sordariomycetes</taxon>
        <taxon>Xylariomycetidae</taxon>
        <taxon>Xylariales</taxon>
        <taxon>Hypoxylaceae</taxon>
        <taxon>Hypoxylon</taxon>
    </lineage>
</organism>
<dbReference type="EMBL" id="MU394322">
    <property type="protein sequence ID" value="KAI6085771.1"/>
    <property type="molecule type" value="Genomic_DNA"/>
</dbReference>
<protein>
    <submittedName>
        <fullName evidence="1">Uncharacterized protein</fullName>
    </submittedName>
</protein>
<evidence type="ECO:0000313" key="2">
    <source>
        <dbReference type="Proteomes" id="UP001497680"/>
    </source>
</evidence>
<gene>
    <name evidence="1" type="ORF">F4821DRAFT_239994</name>
</gene>
<reference evidence="1 2" key="1">
    <citation type="journal article" date="2022" name="New Phytol.">
        <title>Ecological generalism drives hyperdiversity of secondary metabolite gene clusters in xylarialean endophytes.</title>
        <authorList>
            <person name="Franco M.E.E."/>
            <person name="Wisecaver J.H."/>
            <person name="Arnold A.E."/>
            <person name="Ju Y.M."/>
            <person name="Slot J.C."/>
            <person name="Ahrendt S."/>
            <person name="Moore L.P."/>
            <person name="Eastman K.E."/>
            <person name="Scott K."/>
            <person name="Konkel Z."/>
            <person name="Mondo S.J."/>
            <person name="Kuo A."/>
            <person name="Hayes R.D."/>
            <person name="Haridas S."/>
            <person name="Andreopoulos B."/>
            <person name="Riley R."/>
            <person name="LaButti K."/>
            <person name="Pangilinan J."/>
            <person name="Lipzen A."/>
            <person name="Amirebrahimi M."/>
            <person name="Yan J."/>
            <person name="Adam C."/>
            <person name="Keymanesh K."/>
            <person name="Ng V."/>
            <person name="Louie K."/>
            <person name="Northen T."/>
            <person name="Drula E."/>
            <person name="Henrissat B."/>
            <person name="Hsieh H.M."/>
            <person name="Youens-Clark K."/>
            <person name="Lutzoni F."/>
            <person name="Miadlikowska J."/>
            <person name="Eastwood D.C."/>
            <person name="Hamelin R.C."/>
            <person name="Grigoriev I.V."/>
            <person name="U'Ren J.M."/>
        </authorList>
    </citation>
    <scope>NUCLEOTIDE SEQUENCE [LARGE SCALE GENOMIC DNA]</scope>
    <source>
        <strain evidence="1 2">ER1909</strain>
    </source>
</reference>
<evidence type="ECO:0000313" key="1">
    <source>
        <dbReference type="EMBL" id="KAI6085771.1"/>
    </source>
</evidence>
<proteinExistence type="predicted"/>
<name>A0ACC0CZ64_9PEZI</name>
<dbReference type="Proteomes" id="UP001497680">
    <property type="component" value="Unassembled WGS sequence"/>
</dbReference>
<keyword evidence="2" id="KW-1185">Reference proteome</keyword>
<sequence>MNRFPNSSRQARSKFLLRPCSRKAAVRECVREYHKDAHLSALVCPVITIPLCLTLPNSFPNTHNRATALFLPRLLPIIYTTRESRPEETLHFPHPRVHESPVTHLHAPQVPARIIVRSPETGSQCAPLLDAEQRAVVAGDPQSRRHDAGASIAASTGAARTDGEKMEEREKRTVRRMDFMVC</sequence>